<dbReference type="InterPro" id="IPR053135">
    <property type="entry name" value="AKR2_Oxidoreductase"/>
</dbReference>
<dbReference type="RefSeq" id="WP_140602441.1">
    <property type="nucleotide sequence ID" value="NZ_SAWY01000009.1"/>
</dbReference>
<name>A0A502KZL3_9GAMM</name>
<dbReference type="InterPro" id="IPR023210">
    <property type="entry name" value="NADP_OxRdtase_dom"/>
</dbReference>
<organism evidence="2 3">
    <name type="scientific">Litorilituus lipolyticus</name>
    <dbReference type="NCBI Taxonomy" id="2491017"/>
    <lineage>
        <taxon>Bacteria</taxon>
        <taxon>Pseudomonadati</taxon>
        <taxon>Pseudomonadota</taxon>
        <taxon>Gammaproteobacteria</taxon>
        <taxon>Alteromonadales</taxon>
        <taxon>Colwelliaceae</taxon>
        <taxon>Litorilituus</taxon>
    </lineage>
</organism>
<protein>
    <submittedName>
        <fullName evidence="2">Aldo/keto reductase</fullName>
    </submittedName>
</protein>
<proteinExistence type="predicted"/>
<comment type="caution">
    <text evidence="2">The sequence shown here is derived from an EMBL/GenBank/DDBJ whole genome shotgun (WGS) entry which is preliminary data.</text>
</comment>
<dbReference type="Proteomes" id="UP000315303">
    <property type="component" value="Unassembled WGS sequence"/>
</dbReference>
<dbReference type="Gene3D" id="3.20.20.100">
    <property type="entry name" value="NADP-dependent oxidoreductase domain"/>
    <property type="match status" value="1"/>
</dbReference>
<evidence type="ECO:0000313" key="3">
    <source>
        <dbReference type="Proteomes" id="UP000315303"/>
    </source>
</evidence>
<gene>
    <name evidence="2" type="ORF">EPA86_05630</name>
</gene>
<keyword evidence="3" id="KW-1185">Reference proteome</keyword>
<dbReference type="PANTHER" id="PTHR43312">
    <property type="entry name" value="D-THREO-ALDOSE 1-DEHYDROGENASE"/>
    <property type="match status" value="1"/>
</dbReference>
<dbReference type="EMBL" id="SAWY01000009">
    <property type="protein sequence ID" value="TPH17160.1"/>
    <property type="molecule type" value="Genomic_DNA"/>
</dbReference>
<sequence length="291" mass="32663">MKLALGTVQFGLNYGVSNTQGQTPLEEVYRTLSFAHKAGITTLDTSSSYGNAEAVLGSYEPLNSQFDIITKSIAINDSNIEQHHIETILTSLKRSMEQLKTAKLAGVLVHQCDDLFKTNGERIYQALTEQKSQGNIKRIGVSVYHQQQIEQLLAHYDVDVIQLPFNIFDQRLLKSGTLDELKSRNIEIHARSVFLQGLFFADQTTLNPFFSPAFIPLNQLKTFAKQNNLSLIELTLNFVKNTSQIDKLICGVNTCEQLEQLVNAIEKDIIIDNAEQFALSDENILSPTNWP</sequence>
<evidence type="ECO:0000313" key="2">
    <source>
        <dbReference type="EMBL" id="TPH17160.1"/>
    </source>
</evidence>
<evidence type="ECO:0000259" key="1">
    <source>
        <dbReference type="Pfam" id="PF00248"/>
    </source>
</evidence>
<dbReference type="SUPFAM" id="SSF51430">
    <property type="entry name" value="NAD(P)-linked oxidoreductase"/>
    <property type="match status" value="1"/>
</dbReference>
<dbReference type="Pfam" id="PF00248">
    <property type="entry name" value="Aldo_ket_red"/>
    <property type="match status" value="1"/>
</dbReference>
<dbReference type="CDD" id="cd19097">
    <property type="entry name" value="AKR_unchar"/>
    <property type="match status" value="1"/>
</dbReference>
<dbReference type="OrthoDB" id="9773828at2"/>
<dbReference type="PANTHER" id="PTHR43312:SF1">
    <property type="entry name" value="NADP-DEPENDENT OXIDOREDUCTASE DOMAIN-CONTAINING PROTEIN"/>
    <property type="match status" value="1"/>
</dbReference>
<accession>A0A502KZL3</accession>
<dbReference type="AlphaFoldDB" id="A0A502KZL3"/>
<feature type="domain" description="NADP-dependent oxidoreductase" evidence="1">
    <location>
        <begin position="2"/>
        <end position="269"/>
    </location>
</feature>
<dbReference type="InterPro" id="IPR036812">
    <property type="entry name" value="NAD(P)_OxRdtase_dom_sf"/>
</dbReference>
<reference evidence="2 3" key="1">
    <citation type="submission" date="2019-01" db="EMBL/GenBank/DDBJ databases">
        <title>Litorilituus lipolytica sp. nov., isolated from intertidal sand of the Yellow Sea in China.</title>
        <authorList>
            <person name="Liu A."/>
        </authorList>
    </citation>
    <scope>NUCLEOTIDE SEQUENCE [LARGE SCALE GENOMIC DNA]</scope>
    <source>
        <strain evidence="2 3">RZ04</strain>
    </source>
</reference>